<reference evidence="2 3" key="1">
    <citation type="submission" date="2013-07" db="EMBL/GenBank/DDBJ databases">
        <title>Comparative Genomic and Metabolomic Analysis of Twelve Strains of Pseudoalteromonas luteoviolacea.</title>
        <authorList>
            <person name="Vynne N.G."/>
            <person name="Mansson M."/>
            <person name="Gram L."/>
        </authorList>
    </citation>
    <scope>NUCLEOTIDE SEQUENCE [LARGE SCALE GENOMIC DNA]</scope>
    <source>
        <strain evidence="2 3">S4060-1</strain>
    </source>
</reference>
<keyword evidence="1" id="KW-0812">Transmembrane</keyword>
<protein>
    <submittedName>
        <fullName evidence="2">Uncharacterized protein</fullName>
    </submittedName>
</protein>
<dbReference type="AlphaFoldDB" id="A0A162B718"/>
<organism evidence="2 3">
    <name type="scientific">Pseudoalteromonas luteoviolacea S4060-1</name>
    <dbReference type="NCBI Taxonomy" id="1365257"/>
    <lineage>
        <taxon>Bacteria</taxon>
        <taxon>Pseudomonadati</taxon>
        <taxon>Pseudomonadota</taxon>
        <taxon>Gammaproteobacteria</taxon>
        <taxon>Alteromonadales</taxon>
        <taxon>Pseudoalteromonadaceae</taxon>
        <taxon>Pseudoalteromonas</taxon>
    </lineage>
</organism>
<proteinExistence type="predicted"/>
<evidence type="ECO:0000313" key="3">
    <source>
        <dbReference type="Proteomes" id="UP000076661"/>
    </source>
</evidence>
<evidence type="ECO:0000256" key="1">
    <source>
        <dbReference type="SAM" id="Phobius"/>
    </source>
</evidence>
<keyword evidence="1" id="KW-1133">Transmembrane helix</keyword>
<comment type="caution">
    <text evidence="2">The sequence shown here is derived from an EMBL/GenBank/DDBJ whole genome shotgun (WGS) entry which is preliminary data.</text>
</comment>
<name>A0A162B718_9GAMM</name>
<dbReference type="PATRIC" id="fig|1365257.3.peg.1945"/>
<dbReference type="EMBL" id="AUXX01000012">
    <property type="protein sequence ID" value="KZN67509.1"/>
    <property type="molecule type" value="Genomic_DNA"/>
</dbReference>
<dbReference type="RefSeq" id="WP_063380852.1">
    <property type="nucleotide sequence ID" value="NZ_AUXX01000012.1"/>
</dbReference>
<accession>A0A162B718</accession>
<sequence>MDWLSGTDSFVSIIVGAITIYATVQIWRKKKSALNQKSEISACPAQRFLDLFEAHGVAKSQIPAFFGRGLTISDCSSPMKLLKKLTDELLKDAANLFAVNIDWLYGTTDEVYKIHQFYKHPEYCKGFVEALKSEGCNLTCYALWPNKNLTFTDFKSAIVIMEEVGCINERPIHRLHILGGWVHSYWKCRGYYAACTSIIMKNDIRVFGKTIEVEPLTHIANGTRLPAYNFDDSLFDFTLGESWLADDFIDNPECYLKGISPETDNFGLHAAIDLWLNLEEQGLLIITKYSNPQYVRTLFVQFEVGCGDS</sequence>
<feature type="transmembrane region" description="Helical" evidence="1">
    <location>
        <begin position="6"/>
        <end position="27"/>
    </location>
</feature>
<dbReference type="Proteomes" id="UP000076661">
    <property type="component" value="Unassembled WGS sequence"/>
</dbReference>
<evidence type="ECO:0000313" key="2">
    <source>
        <dbReference type="EMBL" id="KZN67509.1"/>
    </source>
</evidence>
<gene>
    <name evidence="2" type="ORF">N478_01795</name>
</gene>
<keyword evidence="1" id="KW-0472">Membrane</keyword>